<organism evidence="1 2">
    <name type="scientific">Flavobacterium xanthum</name>
    <dbReference type="NCBI Taxonomy" id="69322"/>
    <lineage>
        <taxon>Bacteria</taxon>
        <taxon>Pseudomonadati</taxon>
        <taxon>Bacteroidota</taxon>
        <taxon>Flavobacteriia</taxon>
        <taxon>Flavobacteriales</taxon>
        <taxon>Flavobacteriaceae</taxon>
        <taxon>Flavobacterium</taxon>
    </lineage>
</organism>
<reference evidence="2" key="1">
    <citation type="submission" date="2016-11" db="EMBL/GenBank/DDBJ databases">
        <authorList>
            <person name="Varghese N."/>
            <person name="Submissions S."/>
        </authorList>
    </citation>
    <scope>NUCLEOTIDE SEQUENCE [LARGE SCALE GENOMIC DNA]</scope>
    <source>
        <strain evidence="2">DSM 3661</strain>
    </source>
</reference>
<dbReference type="AlphaFoldDB" id="A0A1M7LYG6"/>
<evidence type="ECO:0000313" key="1">
    <source>
        <dbReference type="EMBL" id="SHM83373.1"/>
    </source>
</evidence>
<evidence type="ECO:0000313" key="2">
    <source>
        <dbReference type="Proteomes" id="UP000184260"/>
    </source>
</evidence>
<dbReference type="EMBL" id="FRBU01000098">
    <property type="protein sequence ID" value="SHM83373.1"/>
    <property type="molecule type" value="Genomic_DNA"/>
</dbReference>
<name>A0A1M7LYG6_9FLAO</name>
<protein>
    <submittedName>
        <fullName evidence="1">Uncharacterized protein</fullName>
    </submittedName>
</protein>
<sequence>MQSTYRDALYSILKKEQEISLETSHVIDEYAAPQKTYNFLCEFKIGLKTLN</sequence>
<keyword evidence="2" id="KW-1185">Reference proteome</keyword>
<accession>A0A1M7LYG6</accession>
<gene>
    <name evidence="1" type="ORF">SAMN05443669_10982</name>
</gene>
<dbReference type="Proteomes" id="UP000184260">
    <property type="component" value="Unassembled WGS sequence"/>
</dbReference>
<dbReference type="RefSeq" id="WP_175547775.1">
    <property type="nucleotide sequence ID" value="NZ_FRBU01000098.1"/>
</dbReference>
<proteinExistence type="predicted"/>